<sequence length="218" mass="24467">MRYPKLFMLWLLAVPTFGQLTTDTLNTTRTDGVGTQPNGPSQLRRHQLIHARVLAGWAIANVVVEGTSMFFSEGQWHHFHHMNAAWGSINLLVAGVFWHQTRQQSPFVAGPTAMQQERKFRRFLRINLGLDLLYLATGFWLKQRGAGLVDHQAMLQGFGQAIILQGVTLLSLDATSLAISLRRLKKLCRLYDSQPYPAGSDEEQGKNALRPQKTSISS</sequence>
<keyword evidence="2" id="KW-0812">Transmembrane</keyword>
<dbReference type="OrthoDB" id="1122568at2"/>
<feature type="transmembrane region" description="Helical" evidence="2">
    <location>
        <begin position="79"/>
        <end position="98"/>
    </location>
</feature>
<keyword evidence="2" id="KW-1133">Transmembrane helix</keyword>
<dbReference type="AlphaFoldDB" id="I2GJ56"/>
<evidence type="ECO:0000313" key="3">
    <source>
        <dbReference type="EMBL" id="CCH53931.1"/>
    </source>
</evidence>
<reference evidence="3 4" key="1">
    <citation type="journal article" date="2012" name="J. Bacteriol.">
        <title>Genome Sequence of the Filamentous Bacterium Fibrisoma limi BUZ 3T.</title>
        <authorList>
            <person name="Filippini M."/>
            <person name="Qi W."/>
            <person name="Jaenicke S."/>
            <person name="Goesmann A."/>
            <person name="Smits T.H."/>
            <person name="Bagheri H.C."/>
        </authorList>
    </citation>
    <scope>NUCLEOTIDE SEQUENCE [LARGE SCALE GENOMIC DNA]</scope>
    <source>
        <strain evidence="4">BUZ 3T</strain>
    </source>
</reference>
<name>I2GJ56_9BACT</name>
<protein>
    <submittedName>
        <fullName evidence="3">Uncharacterized protein</fullName>
    </submittedName>
</protein>
<accession>I2GJ56</accession>
<dbReference type="Proteomes" id="UP000009309">
    <property type="component" value="Unassembled WGS sequence"/>
</dbReference>
<dbReference type="Pfam" id="PF22503">
    <property type="entry name" value="DUF6992"/>
    <property type="match status" value="1"/>
</dbReference>
<gene>
    <name evidence="3" type="ORF">BN8_03065</name>
</gene>
<dbReference type="RefSeq" id="WP_009282511.1">
    <property type="nucleotide sequence ID" value="NZ_CAIT01000006.1"/>
</dbReference>
<feature type="region of interest" description="Disordered" evidence="1">
    <location>
        <begin position="196"/>
        <end position="218"/>
    </location>
</feature>
<organism evidence="3 4">
    <name type="scientific">Fibrisoma limi BUZ 3</name>
    <dbReference type="NCBI Taxonomy" id="1185876"/>
    <lineage>
        <taxon>Bacteria</taxon>
        <taxon>Pseudomonadati</taxon>
        <taxon>Bacteroidota</taxon>
        <taxon>Cytophagia</taxon>
        <taxon>Cytophagales</taxon>
        <taxon>Spirosomataceae</taxon>
        <taxon>Fibrisoma</taxon>
    </lineage>
</organism>
<proteinExistence type="predicted"/>
<comment type="caution">
    <text evidence="3">The sequence shown here is derived from an EMBL/GenBank/DDBJ whole genome shotgun (WGS) entry which is preliminary data.</text>
</comment>
<feature type="transmembrane region" description="Helical" evidence="2">
    <location>
        <begin position="161"/>
        <end position="181"/>
    </location>
</feature>
<keyword evidence="4" id="KW-1185">Reference proteome</keyword>
<dbReference type="InterPro" id="IPR054261">
    <property type="entry name" value="DUF6992"/>
</dbReference>
<keyword evidence="2" id="KW-0472">Membrane</keyword>
<feature type="transmembrane region" description="Helical" evidence="2">
    <location>
        <begin position="123"/>
        <end position="141"/>
    </location>
</feature>
<evidence type="ECO:0000313" key="4">
    <source>
        <dbReference type="Proteomes" id="UP000009309"/>
    </source>
</evidence>
<evidence type="ECO:0000256" key="2">
    <source>
        <dbReference type="SAM" id="Phobius"/>
    </source>
</evidence>
<evidence type="ECO:0000256" key="1">
    <source>
        <dbReference type="SAM" id="MobiDB-lite"/>
    </source>
</evidence>
<dbReference type="EMBL" id="CAIT01000006">
    <property type="protein sequence ID" value="CCH53931.1"/>
    <property type="molecule type" value="Genomic_DNA"/>
</dbReference>